<feature type="compositionally biased region" description="Polar residues" evidence="1">
    <location>
        <begin position="1303"/>
        <end position="1312"/>
    </location>
</feature>
<accession>A0A8X6X0S0</accession>
<evidence type="ECO:0000256" key="1">
    <source>
        <dbReference type="SAM" id="MobiDB-lite"/>
    </source>
</evidence>
<feature type="region of interest" description="Disordered" evidence="1">
    <location>
        <begin position="382"/>
        <end position="410"/>
    </location>
</feature>
<feature type="compositionally biased region" description="Basic residues" evidence="1">
    <location>
        <begin position="1158"/>
        <end position="1179"/>
    </location>
</feature>
<dbReference type="Proteomes" id="UP000886998">
    <property type="component" value="Unassembled WGS sequence"/>
</dbReference>
<feature type="compositionally biased region" description="Basic and acidic residues" evidence="1">
    <location>
        <begin position="1207"/>
        <end position="1217"/>
    </location>
</feature>
<sequence>MADYYPSEIARLVLGYLKEVNCPEAWQAFLIECPDLQEHYRLLQNGRTCSTNIEGKSLLDILHEYRSLKASAQKNSRNEAHPSNLNTGASSSHVNANTCSSEIFKTPQKTNSEAFNRFRANQKSQTQATTTSIRNGQDNQSPKLSRTPNHLFVPRTPRRLQGVCVTTLNFNTDAEKRPGYWFTTSTISGTIPKRRLLSESPHPKQLISNELGVIHEDLETLIDELLANQPLAQRLADNINKVIGHDELPRDPDCSNSSSFPTLQDINNSGEIIKSILARTETDPVFNDWFPFAFNSRDCDELNTIQESAAETSGPTFSGVGGTKTTKDESIQTALASKDETDSLKQTPQPPKQISETETNTNPQTENTLQTHLTENIQSFTHSDQAVSHEAESTKNQNAAPAPSNEISNSVEETNGVNHATEVSTANTAPRDVLDSCMSLIRPDGDEQLQDYMFESTDNVPDNANNIPSSTPVSISVIENKTMPTDTSALKPVSIGTPFQVETQMALTQSALNQNTIPTISRNSPMPLSPAVQNTHICPAFNSSMPTTTLLQLPYSPMSTIVLPSSSMQSSVQYSFVLPSVNWACNHATNEIIMPVQSEVNANVVRAADINSSPIKIPADFSPTKALNLKDNVANFITVTSENAPSKKKKKKHNFKSIIHISPSPDPFANKKRKKIKPPRKKRRNLFSSPENPTDTDSEIVDDIPVLSIPDPSPNKNESLSAMEILSNIVENKNTQSPLLKAMISSAKILAEKGGRLNSTHVRALEFSSSVENDQETLTSKQLKTLSKSDGVRSSPRLKQKKVCNSPSCSPSKSPKSVDSKKKGNKCAPNEKSNVTVDLVENTIEQLNTCKSVPSSMSDVVLSAMQEALQSKSVNSKKQNSSDMNDVLNIAETNIDPQEFPVSKMPSNSPNIKGMISREQYFPNSSDSDSDSDNLPICVIAASMCASKSKAKEAELNSPGKSMKKSILEAEGGKKHTTLKSAEKKSLEKMSPSTKLSSKSTPLQNKISGMSECSSTPLKTKDSKSQKQKTEDGANRTSKLPASSINPIEKCNSDKKDFSSNSSGKTSSKNESVGSNADKCSNKKEKPKPICSQKSTSKFDKNERKSIMGLSDRKGNSPFPLIVLDSDEEVEKSTETDESFIVKSESEDLNWSPEIRKTKQRKKNRRSKVRSRVKKKRSSTKNSSRKIEKNSNLSEKLNETSIVNEPGDNHQLNKEADLPLSTTSLYGSQSSPNEKKVKKSQSKPSHVVSSPAKENDVKSQKSIEKAKVSNKSRISKKTKSIDELCDKLLQNASQSSPHKKGSSHSLSNTQGVQLLKLPADNVVNKVNEKSSEKHTTEEMENTIPVLGNKTFSESEIALQEISSKILDGNKELVINSELKTNAEIDSGTKIISKESSNVNQSISNVKKRVIPPPKKRIRPVPVMSPCDQSFSPFSPFSSPAQSSCLDFSLKSKEVPSLSTDPLNLEKRNAEILPEPKVTKSSMKIEVKRKCLSGKPKSMAEFYKNALPNRDGELPISPDPISSSSCTIDTFLARREMGILSESPPNKETNLVSETSFAKEAKIIAQKRKLSLDENQSSDEESLIKSPEVSKAVENPTDGILSESSPLKRTRSTRKRKRAINENQSSDEECFVKSTKKGTCSSKKKKLSLNENES</sequence>
<evidence type="ECO:0000313" key="3">
    <source>
        <dbReference type="Proteomes" id="UP000886998"/>
    </source>
</evidence>
<feature type="compositionally biased region" description="Low complexity" evidence="1">
    <location>
        <begin position="991"/>
        <end position="1003"/>
    </location>
</feature>
<feature type="compositionally biased region" description="Low complexity" evidence="1">
    <location>
        <begin position="803"/>
        <end position="815"/>
    </location>
</feature>
<evidence type="ECO:0008006" key="4">
    <source>
        <dbReference type="Google" id="ProtNLM"/>
    </source>
</evidence>
<gene>
    <name evidence="2" type="primary">AVEN_187584_1</name>
    <name evidence="2" type="ORF">TNIN_326741</name>
</gene>
<feature type="region of interest" description="Disordered" evidence="1">
    <location>
        <begin position="72"/>
        <end position="93"/>
    </location>
</feature>
<feature type="region of interest" description="Disordered" evidence="1">
    <location>
        <begin position="308"/>
        <end position="364"/>
    </location>
</feature>
<feature type="compositionally biased region" description="Basic and acidic residues" evidence="1">
    <location>
        <begin position="1019"/>
        <end position="1034"/>
    </location>
</feature>
<feature type="compositionally biased region" description="Low complexity" evidence="1">
    <location>
        <begin position="1059"/>
        <end position="1072"/>
    </location>
</feature>
<feature type="compositionally biased region" description="Polar residues" evidence="1">
    <location>
        <begin position="1190"/>
        <end position="1203"/>
    </location>
</feature>
<feature type="region of interest" description="Disordered" evidence="1">
    <location>
        <begin position="949"/>
        <end position="1323"/>
    </location>
</feature>
<organism evidence="2 3">
    <name type="scientific">Trichonephila inaurata madagascariensis</name>
    <dbReference type="NCBI Taxonomy" id="2747483"/>
    <lineage>
        <taxon>Eukaryota</taxon>
        <taxon>Metazoa</taxon>
        <taxon>Ecdysozoa</taxon>
        <taxon>Arthropoda</taxon>
        <taxon>Chelicerata</taxon>
        <taxon>Arachnida</taxon>
        <taxon>Araneae</taxon>
        <taxon>Araneomorphae</taxon>
        <taxon>Entelegynae</taxon>
        <taxon>Araneoidea</taxon>
        <taxon>Nephilidae</taxon>
        <taxon>Trichonephila</taxon>
        <taxon>Trichonephila inaurata</taxon>
    </lineage>
</organism>
<feature type="compositionally biased region" description="Basic residues" evidence="1">
    <location>
        <begin position="646"/>
        <end position="655"/>
    </location>
</feature>
<protein>
    <recommendedName>
        <fullName evidence="4">LisH domain-containing protein</fullName>
    </recommendedName>
</protein>
<feature type="compositionally biased region" description="Basic residues" evidence="1">
    <location>
        <begin position="1268"/>
        <end position="1278"/>
    </location>
</feature>
<feature type="compositionally biased region" description="Basic and acidic residues" evidence="1">
    <location>
        <begin position="1097"/>
        <end position="1115"/>
    </location>
</feature>
<proteinExistence type="predicted"/>
<feature type="region of interest" description="Disordered" evidence="1">
    <location>
        <begin position="119"/>
        <end position="151"/>
    </location>
</feature>
<feature type="compositionally biased region" description="Basic residues" evidence="1">
    <location>
        <begin position="1405"/>
        <end position="1418"/>
    </location>
</feature>
<name>A0A8X6X0S0_9ARAC</name>
<feature type="compositionally biased region" description="Polar residues" evidence="1">
    <location>
        <begin position="119"/>
        <end position="148"/>
    </location>
</feature>
<feature type="region of interest" description="Disordered" evidence="1">
    <location>
        <begin position="1401"/>
        <end position="1423"/>
    </location>
</feature>
<feature type="compositionally biased region" description="Basic residues" evidence="1">
    <location>
        <begin position="1607"/>
        <end position="1617"/>
    </location>
</feature>
<comment type="caution">
    <text evidence="2">The sequence shown here is derived from an EMBL/GenBank/DDBJ whole genome shotgun (WGS) entry which is preliminary data.</text>
</comment>
<dbReference type="EMBL" id="BMAV01004436">
    <property type="protein sequence ID" value="GFY44848.1"/>
    <property type="molecule type" value="Genomic_DNA"/>
</dbReference>
<feature type="non-terminal residue" evidence="2">
    <location>
        <position position="1653"/>
    </location>
</feature>
<feature type="region of interest" description="Disordered" evidence="1">
    <location>
        <begin position="643"/>
        <end position="715"/>
    </location>
</feature>
<feature type="region of interest" description="Disordered" evidence="1">
    <location>
        <begin position="1567"/>
        <end position="1636"/>
    </location>
</feature>
<evidence type="ECO:0000313" key="2">
    <source>
        <dbReference type="EMBL" id="GFY44848.1"/>
    </source>
</evidence>
<feature type="compositionally biased region" description="Polar residues" evidence="1">
    <location>
        <begin position="394"/>
        <end position="410"/>
    </location>
</feature>
<feature type="compositionally biased region" description="Polar residues" evidence="1">
    <location>
        <begin position="1035"/>
        <end position="1046"/>
    </location>
</feature>
<feature type="compositionally biased region" description="Polar residues" evidence="1">
    <location>
        <begin position="1004"/>
        <end position="1018"/>
    </location>
</feature>
<keyword evidence="3" id="KW-1185">Reference proteome</keyword>
<feature type="compositionally biased region" description="Polar residues" evidence="1">
    <location>
        <begin position="1220"/>
        <end position="1232"/>
    </location>
</feature>
<feature type="compositionally biased region" description="Basic residues" evidence="1">
    <location>
        <begin position="670"/>
        <end position="685"/>
    </location>
</feature>
<feature type="region of interest" description="Disordered" evidence="1">
    <location>
        <begin position="785"/>
        <end position="830"/>
    </location>
</feature>
<dbReference type="OrthoDB" id="6287635at2759"/>
<feature type="compositionally biased region" description="Basic and acidic residues" evidence="1">
    <location>
        <begin position="1253"/>
        <end position="1267"/>
    </location>
</feature>
<reference evidence="2" key="1">
    <citation type="submission" date="2020-08" db="EMBL/GenBank/DDBJ databases">
        <title>Multicomponent nature underlies the extraordinary mechanical properties of spider dragline silk.</title>
        <authorList>
            <person name="Kono N."/>
            <person name="Nakamura H."/>
            <person name="Mori M."/>
            <person name="Yoshida Y."/>
            <person name="Ohtoshi R."/>
            <person name="Malay A.D."/>
            <person name="Moran D.A.P."/>
            <person name="Tomita M."/>
            <person name="Numata K."/>
            <person name="Arakawa K."/>
        </authorList>
    </citation>
    <scope>NUCLEOTIDE SEQUENCE</scope>
</reference>